<gene>
    <name evidence="2" type="primary">LOC110779741</name>
</gene>
<accession>A0ABM3R3M2</accession>
<dbReference type="RefSeq" id="XP_056690192.1">
    <property type="nucleotide sequence ID" value="XM_056834214.1"/>
</dbReference>
<keyword evidence="1" id="KW-1185">Reference proteome</keyword>
<sequence>MVYLFDLLHLGWYLKLLEFILVFIDTNSEFTSRSERKEAANNTLSAYQAVQGKREQDYINWATNVAVGLGVGWYVSNCMTFSPFSEASLATCVNDEKDVMSYTT</sequence>
<dbReference type="Proteomes" id="UP000813463">
    <property type="component" value="Chromosome 1"/>
</dbReference>
<evidence type="ECO:0000313" key="1">
    <source>
        <dbReference type="Proteomes" id="UP000813463"/>
    </source>
</evidence>
<evidence type="ECO:0000313" key="2">
    <source>
        <dbReference type="RefSeq" id="XP_056690192.1"/>
    </source>
</evidence>
<reference evidence="2" key="2">
    <citation type="submission" date="2025-08" db="UniProtKB">
        <authorList>
            <consortium name="RefSeq"/>
        </authorList>
    </citation>
    <scope>IDENTIFICATION</scope>
    <source>
        <tissue evidence="2">Leaf</tissue>
    </source>
</reference>
<dbReference type="GeneID" id="110779741"/>
<proteinExistence type="predicted"/>
<protein>
    <submittedName>
        <fullName evidence="2">Uncharacterized protein isoform X1</fullName>
    </submittedName>
</protein>
<organism evidence="1 2">
    <name type="scientific">Spinacia oleracea</name>
    <name type="common">Spinach</name>
    <dbReference type="NCBI Taxonomy" id="3562"/>
    <lineage>
        <taxon>Eukaryota</taxon>
        <taxon>Viridiplantae</taxon>
        <taxon>Streptophyta</taxon>
        <taxon>Embryophyta</taxon>
        <taxon>Tracheophyta</taxon>
        <taxon>Spermatophyta</taxon>
        <taxon>Magnoliopsida</taxon>
        <taxon>eudicotyledons</taxon>
        <taxon>Gunneridae</taxon>
        <taxon>Pentapetalae</taxon>
        <taxon>Caryophyllales</taxon>
        <taxon>Chenopodiaceae</taxon>
        <taxon>Chenopodioideae</taxon>
        <taxon>Anserineae</taxon>
        <taxon>Spinacia</taxon>
    </lineage>
</organism>
<name>A0ABM3R3M2_SPIOL</name>
<reference evidence="1" key="1">
    <citation type="journal article" date="2021" name="Nat. Commun.">
        <title>Genomic analyses provide insights into spinach domestication and the genetic basis of agronomic traits.</title>
        <authorList>
            <person name="Cai X."/>
            <person name="Sun X."/>
            <person name="Xu C."/>
            <person name="Sun H."/>
            <person name="Wang X."/>
            <person name="Ge C."/>
            <person name="Zhang Z."/>
            <person name="Wang Q."/>
            <person name="Fei Z."/>
            <person name="Jiao C."/>
            <person name="Wang Q."/>
        </authorList>
    </citation>
    <scope>NUCLEOTIDE SEQUENCE [LARGE SCALE GENOMIC DNA]</scope>
    <source>
        <strain evidence="1">cv. Varoflay</strain>
    </source>
</reference>